<organism evidence="1 2">
    <name type="scientific">Brachionus plicatilis</name>
    <name type="common">Marine rotifer</name>
    <name type="synonym">Brachionus muelleri</name>
    <dbReference type="NCBI Taxonomy" id="10195"/>
    <lineage>
        <taxon>Eukaryota</taxon>
        <taxon>Metazoa</taxon>
        <taxon>Spiralia</taxon>
        <taxon>Gnathifera</taxon>
        <taxon>Rotifera</taxon>
        <taxon>Eurotatoria</taxon>
        <taxon>Monogononta</taxon>
        <taxon>Pseudotrocha</taxon>
        <taxon>Ploima</taxon>
        <taxon>Brachionidae</taxon>
        <taxon>Brachionus</taxon>
    </lineage>
</organism>
<accession>A0A3M7S0Y5</accession>
<proteinExistence type="predicted"/>
<name>A0A3M7S0Y5_BRAPC</name>
<dbReference type="AlphaFoldDB" id="A0A3M7S0Y5"/>
<comment type="caution">
    <text evidence="1">The sequence shown here is derived from an EMBL/GenBank/DDBJ whole genome shotgun (WGS) entry which is preliminary data.</text>
</comment>
<dbReference type="Proteomes" id="UP000276133">
    <property type="component" value="Unassembled WGS sequence"/>
</dbReference>
<reference evidence="1 2" key="1">
    <citation type="journal article" date="2018" name="Sci. Rep.">
        <title>Genomic signatures of local adaptation to the degree of environmental predictability in rotifers.</title>
        <authorList>
            <person name="Franch-Gras L."/>
            <person name="Hahn C."/>
            <person name="Garcia-Roger E.M."/>
            <person name="Carmona M.J."/>
            <person name="Serra M."/>
            <person name="Gomez A."/>
        </authorList>
    </citation>
    <scope>NUCLEOTIDE SEQUENCE [LARGE SCALE GENOMIC DNA]</scope>
    <source>
        <strain evidence="1">HYR1</strain>
    </source>
</reference>
<sequence length="63" mass="7727">MIRFFLKYFLNLLGIKTQISDLTWDRWYVALRTKPKFLVSLQGITKRIKIDYRKNTRSLKDFK</sequence>
<evidence type="ECO:0000313" key="2">
    <source>
        <dbReference type="Proteomes" id="UP000276133"/>
    </source>
</evidence>
<keyword evidence="2" id="KW-1185">Reference proteome</keyword>
<protein>
    <submittedName>
        <fullName evidence="1">Uncharacterized protein</fullName>
    </submittedName>
</protein>
<evidence type="ECO:0000313" key="1">
    <source>
        <dbReference type="EMBL" id="RNA29456.1"/>
    </source>
</evidence>
<dbReference type="EMBL" id="REGN01002222">
    <property type="protein sequence ID" value="RNA29456.1"/>
    <property type="molecule type" value="Genomic_DNA"/>
</dbReference>
<gene>
    <name evidence="1" type="ORF">BpHYR1_004935</name>
</gene>